<dbReference type="PANTHER" id="PTHR13333">
    <property type="entry name" value="M-AAA PROTEASE-INTERACTING PROTEIN 1, MITOCHONDRIAL"/>
    <property type="match status" value="1"/>
</dbReference>
<dbReference type="OrthoDB" id="6361925at2759"/>
<organism evidence="1 2">
    <name type="scientific">Agrilus planipennis</name>
    <name type="common">Emerald ash borer</name>
    <name type="synonym">Agrilus marcopoli</name>
    <dbReference type="NCBI Taxonomy" id="224129"/>
    <lineage>
        <taxon>Eukaryota</taxon>
        <taxon>Metazoa</taxon>
        <taxon>Ecdysozoa</taxon>
        <taxon>Arthropoda</taxon>
        <taxon>Hexapoda</taxon>
        <taxon>Insecta</taxon>
        <taxon>Pterygota</taxon>
        <taxon>Neoptera</taxon>
        <taxon>Endopterygota</taxon>
        <taxon>Coleoptera</taxon>
        <taxon>Polyphaga</taxon>
        <taxon>Elateriformia</taxon>
        <taxon>Buprestoidea</taxon>
        <taxon>Buprestidae</taxon>
        <taxon>Agrilinae</taxon>
        <taxon>Agrilus</taxon>
    </lineage>
</organism>
<evidence type="ECO:0000313" key="1">
    <source>
        <dbReference type="Proteomes" id="UP000192223"/>
    </source>
</evidence>
<dbReference type="GO" id="GO:0043022">
    <property type="term" value="F:ribosome binding"/>
    <property type="evidence" value="ECO:0007669"/>
    <property type="project" value="TreeGrafter"/>
</dbReference>
<reference evidence="2" key="1">
    <citation type="submission" date="2025-08" db="UniProtKB">
        <authorList>
            <consortium name="RefSeq"/>
        </authorList>
    </citation>
    <scope>IDENTIFICATION</scope>
    <source>
        <tissue evidence="2">Entire body</tissue>
    </source>
</reference>
<proteinExistence type="predicted"/>
<dbReference type="GO" id="GO:0032979">
    <property type="term" value="P:protein insertion into mitochondrial inner membrane from matrix"/>
    <property type="evidence" value="ECO:0007669"/>
    <property type="project" value="TreeGrafter"/>
</dbReference>
<accession>A0A1W4X729</accession>
<name>A0A1W4X729_AGRPL</name>
<dbReference type="GO" id="GO:0005743">
    <property type="term" value="C:mitochondrial inner membrane"/>
    <property type="evidence" value="ECO:0007669"/>
    <property type="project" value="TreeGrafter"/>
</dbReference>
<dbReference type="InParanoid" id="A0A1W4X729"/>
<dbReference type="GeneID" id="108739294"/>
<dbReference type="PANTHER" id="PTHR13333:SF5">
    <property type="entry name" value="M-AAA PROTEASE-INTERACTING PROTEIN 1, MITOCHONDRIAL"/>
    <property type="match status" value="1"/>
</dbReference>
<evidence type="ECO:0000313" key="2">
    <source>
        <dbReference type="RefSeq" id="XP_018328642.1"/>
    </source>
</evidence>
<dbReference type="Proteomes" id="UP000192223">
    <property type="component" value="Unplaced"/>
</dbReference>
<dbReference type="RefSeq" id="XP_018328642.1">
    <property type="nucleotide sequence ID" value="XM_018473140.1"/>
</dbReference>
<dbReference type="AlphaFoldDB" id="A0A1W4X729"/>
<keyword evidence="1" id="KW-1185">Reference proteome</keyword>
<dbReference type="KEGG" id="apln:108739294"/>
<sequence length="258" mass="29788">MNFIVPLSKFIGKRNLSCSFYLRRYNNSLQFLTDHSHIFSSPIKQIKDVQNGIFNKTAIAKLKSIETRGRGLLFLPSKNYTDHPKKTPELIYIPRLLRWMKVKMKLRLLKKWDPNFSEGAFIYGSLMALCRITEIIHEDDPKQLVGLLTEPARLKLTEDMTHKLSKLQKDIIQLKMSDIKILVPVSVNFRQVGNEKYCDIAVRSLALKWLEKKGQLVLVALEAEFSRNYTEGAKAEWTISNFNILECALLNEISSTAR</sequence>
<gene>
    <name evidence="2" type="primary">LOC108739294</name>
</gene>
<protein>
    <submittedName>
        <fullName evidence="2">Uncharacterized protein LOC108739294</fullName>
    </submittedName>
</protein>